<feature type="transmembrane region" description="Helical" evidence="18">
    <location>
        <begin position="20"/>
        <end position="39"/>
    </location>
</feature>
<dbReference type="RefSeq" id="WP_318106607.1">
    <property type="nucleotide sequence ID" value="NZ_CP137573.1"/>
</dbReference>
<evidence type="ECO:0000256" key="11">
    <source>
        <dbReference type="ARBA" id="ARBA00025034"/>
    </source>
</evidence>
<gene>
    <name evidence="20" type="primary">yidC</name>
    <name evidence="20" type="ORF">R2D22_23350</name>
</gene>
<keyword evidence="9 18" id="KW-0472">Membrane</keyword>
<dbReference type="PANTHER" id="PTHR12428:SF65">
    <property type="entry name" value="CYTOCHROME C OXIDASE ASSEMBLY PROTEIN COX18, MITOCHONDRIAL"/>
    <property type="match status" value="1"/>
</dbReference>
<dbReference type="CDD" id="cd20070">
    <property type="entry name" value="5TM_YidC_Alb3"/>
    <property type="match status" value="1"/>
</dbReference>
<feature type="region of interest" description="Disordered" evidence="17">
    <location>
        <begin position="229"/>
        <end position="260"/>
    </location>
</feature>
<dbReference type="EMBL" id="CP137573">
    <property type="protein sequence ID" value="WOX24156.1"/>
    <property type="molecule type" value="Genomic_DNA"/>
</dbReference>
<evidence type="ECO:0000259" key="19">
    <source>
        <dbReference type="Pfam" id="PF02096"/>
    </source>
</evidence>
<evidence type="ECO:0000256" key="16">
    <source>
        <dbReference type="RuleBase" id="RU003945"/>
    </source>
</evidence>
<evidence type="ECO:0000256" key="1">
    <source>
        <dbReference type="ARBA" id="ARBA00004651"/>
    </source>
</evidence>
<feature type="transmembrane region" description="Helical" evidence="18">
    <location>
        <begin position="90"/>
        <end position="110"/>
    </location>
</feature>
<evidence type="ECO:0000256" key="10">
    <source>
        <dbReference type="ARBA" id="ARBA00023186"/>
    </source>
</evidence>
<keyword evidence="10" id="KW-0143">Chaperone</keyword>
<protein>
    <recommendedName>
        <fullName evidence="3">Membrane protein insertase YidC</fullName>
    </recommendedName>
    <alternativeName>
        <fullName evidence="15">Foldase YidC</fullName>
    </alternativeName>
    <alternativeName>
        <fullName evidence="14">Membrane integrase YidC</fullName>
    </alternativeName>
    <alternativeName>
        <fullName evidence="13">Membrane protein YidC</fullName>
    </alternativeName>
</protein>
<evidence type="ECO:0000256" key="8">
    <source>
        <dbReference type="ARBA" id="ARBA00022989"/>
    </source>
</evidence>
<keyword evidence="8 18" id="KW-1133">Transmembrane helix</keyword>
<evidence type="ECO:0000256" key="17">
    <source>
        <dbReference type="SAM" id="MobiDB-lite"/>
    </source>
</evidence>
<dbReference type="InterPro" id="IPR047196">
    <property type="entry name" value="YidC_ALB_C"/>
</dbReference>
<comment type="subunit">
    <text evidence="12">Interacts with the Sec translocase complex via SecD. Specifically interacts with transmembrane segments of nascent integral membrane proteins during membrane integration.</text>
</comment>
<feature type="transmembrane region" description="Helical" evidence="18">
    <location>
        <begin position="143"/>
        <end position="161"/>
    </location>
</feature>
<evidence type="ECO:0000256" key="3">
    <source>
        <dbReference type="ARBA" id="ARBA00015325"/>
    </source>
</evidence>
<evidence type="ECO:0000256" key="4">
    <source>
        <dbReference type="ARBA" id="ARBA00022448"/>
    </source>
</evidence>
<keyword evidence="5" id="KW-1003">Cell membrane</keyword>
<evidence type="ECO:0000256" key="6">
    <source>
        <dbReference type="ARBA" id="ARBA00022692"/>
    </source>
</evidence>
<evidence type="ECO:0000256" key="12">
    <source>
        <dbReference type="ARBA" id="ARBA00026028"/>
    </source>
</evidence>
<evidence type="ECO:0000313" key="21">
    <source>
        <dbReference type="Proteomes" id="UP001301731"/>
    </source>
</evidence>
<evidence type="ECO:0000256" key="14">
    <source>
        <dbReference type="ARBA" id="ARBA00033245"/>
    </source>
</evidence>
<dbReference type="InterPro" id="IPR001708">
    <property type="entry name" value="YidC/ALB3/OXA1/COX18"/>
</dbReference>
<dbReference type="Proteomes" id="UP001301731">
    <property type="component" value="Chromosome"/>
</dbReference>
<evidence type="ECO:0000256" key="2">
    <source>
        <dbReference type="ARBA" id="ARBA00010527"/>
    </source>
</evidence>
<evidence type="ECO:0000256" key="13">
    <source>
        <dbReference type="ARBA" id="ARBA00031538"/>
    </source>
</evidence>
<dbReference type="NCBIfam" id="TIGR03592">
    <property type="entry name" value="yidC_oxa1_cterm"/>
    <property type="match status" value="1"/>
</dbReference>
<comment type="function">
    <text evidence="11">Required for the insertion and/or proper folding and/or complex formation of integral membrane proteins into the membrane. Involved in integration of membrane proteins that insert both dependently and independently of the Sec translocase complex, as well as at least some lipoproteins. Aids folding of multispanning membrane proteins.</text>
</comment>
<proteinExistence type="inferred from homology"/>
<dbReference type="InterPro" id="IPR028055">
    <property type="entry name" value="YidC/Oxa/ALB_C"/>
</dbReference>
<reference evidence="20 21" key="1">
    <citation type="submission" date="2023-10" db="EMBL/GenBank/DDBJ databases">
        <title>The genome sequence of Streptomyces sp. HUAS YS2.</title>
        <authorList>
            <person name="Mo P."/>
        </authorList>
    </citation>
    <scope>NUCLEOTIDE SEQUENCE [LARGE SCALE GENOMIC DNA]</scope>
    <source>
        <strain evidence="20 21">HUAS YS2</strain>
    </source>
</reference>
<comment type="similarity">
    <text evidence="2">Belongs to the OXA1/ALB3/YidC family. Type 1 subfamily.</text>
</comment>
<accession>A0ABZ0LYC2</accession>
<feature type="transmembrane region" description="Helical" evidence="18">
    <location>
        <begin position="188"/>
        <end position="209"/>
    </location>
</feature>
<evidence type="ECO:0000256" key="15">
    <source>
        <dbReference type="ARBA" id="ARBA00033342"/>
    </source>
</evidence>
<keyword evidence="4" id="KW-0813">Transport</keyword>
<keyword evidence="6 16" id="KW-0812">Transmembrane</keyword>
<dbReference type="PANTHER" id="PTHR12428">
    <property type="entry name" value="OXA1"/>
    <property type="match status" value="1"/>
</dbReference>
<evidence type="ECO:0000256" key="7">
    <source>
        <dbReference type="ARBA" id="ARBA00022927"/>
    </source>
</evidence>
<feature type="domain" description="Membrane insertase YidC/Oxa/ALB C-terminal" evidence="19">
    <location>
        <begin position="26"/>
        <end position="223"/>
    </location>
</feature>
<sequence length="260" mass="27470">MSVFASLFEHFADLFQPLFGSASTAAAIVLFTALVRLALHPLARAAARGQKARVRLAPEMAELRTRHAKNPERLQKEVLALHKRENVSPLAGCLPSVLQLPAFFLLFHLFSGERLAGHSLFAAPLGGHWSEALAHGGPFGPAGLVYVALFAVVAAVATFTYRRAKRDASLTEAVPGPAAAGVARVLPLLSYGTLITVAVVPLAAALYVVTSTLWTAVERAFLYRDVKRGAKPDTSSGSPSDTSSGSSPDTYPDAQAATAR</sequence>
<feature type="compositionally biased region" description="Low complexity" evidence="17">
    <location>
        <begin position="232"/>
        <end position="250"/>
    </location>
</feature>
<evidence type="ECO:0000256" key="5">
    <source>
        <dbReference type="ARBA" id="ARBA00022475"/>
    </source>
</evidence>
<dbReference type="Pfam" id="PF02096">
    <property type="entry name" value="60KD_IMP"/>
    <property type="match status" value="1"/>
</dbReference>
<keyword evidence="21" id="KW-1185">Reference proteome</keyword>
<comment type="subcellular location">
    <subcellularLocation>
        <location evidence="1">Cell membrane</location>
        <topology evidence="1">Multi-pass membrane protein</topology>
    </subcellularLocation>
    <subcellularLocation>
        <location evidence="16">Membrane</location>
        <topology evidence="16">Multi-pass membrane protein</topology>
    </subcellularLocation>
</comment>
<name>A0ABZ0LYC2_9ACTN</name>
<evidence type="ECO:0000313" key="20">
    <source>
        <dbReference type="EMBL" id="WOX24156.1"/>
    </source>
</evidence>
<evidence type="ECO:0000256" key="9">
    <source>
        <dbReference type="ARBA" id="ARBA00023136"/>
    </source>
</evidence>
<keyword evidence="7" id="KW-0653">Protein transport</keyword>
<evidence type="ECO:0000256" key="18">
    <source>
        <dbReference type="SAM" id="Phobius"/>
    </source>
</evidence>
<organism evidence="20 21">
    <name type="scientific">Streptomyces solicathayae</name>
    <dbReference type="NCBI Taxonomy" id="3081768"/>
    <lineage>
        <taxon>Bacteria</taxon>
        <taxon>Bacillati</taxon>
        <taxon>Actinomycetota</taxon>
        <taxon>Actinomycetes</taxon>
        <taxon>Kitasatosporales</taxon>
        <taxon>Streptomycetaceae</taxon>
        <taxon>Streptomyces</taxon>
    </lineage>
</organism>